<name>A0ABM7VC04_9BACT</name>
<dbReference type="Pfam" id="PF04241">
    <property type="entry name" value="DUF423"/>
    <property type="match status" value="1"/>
</dbReference>
<proteinExistence type="inferred from homology"/>
<dbReference type="InterPro" id="IPR006696">
    <property type="entry name" value="DUF423"/>
</dbReference>
<dbReference type="PANTHER" id="PTHR43461:SF1">
    <property type="entry name" value="TRANSMEMBRANE PROTEIN 256"/>
    <property type="match status" value="1"/>
</dbReference>
<evidence type="ECO:0000256" key="5">
    <source>
        <dbReference type="ARBA" id="ARBA00023136"/>
    </source>
</evidence>
<protein>
    <submittedName>
        <fullName evidence="7">DUF423 domain-containing protein</fullName>
    </submittedName>
</protein>
<evidence type="ECO:0000256" key="3">
    <source>
        <dbReference type="ARBA" id="ARBA00022692"/>
    </source>
</evidence>
<evidence type="ECO:0000256" key="2">
    <source>
        <dbReference type="ARBA" id="ARBA00009694"/>
    </source>
</evidence>
<sequence length="122" mass="12649">MIATGAILGGLAVMIGAFGAHALKDLLEATGRAATFETGVKYQMYHAILIILLGVVAPKLTGNLINYSFYAALVGILLFSGSLYALCLTNTPKLGIITPFGGVAFIVAWACLAIAAMGKWSV</sequence>
<feature type="transmembrane region" description="Helical" evidence="6">
    <location>
        <begin position="44"/>
        <end position="61"/>
    </location>
</feature>
<evidence type="ECO:0000256" key="6">
    <source>
        <dbReference type="SAM" id="Phobius"/>
    </source>
</evidence>
<comment type="subcellular location">
    <subcellularLocation>
        <location evidence="1">Membrane</location>
        <topology evidence="1">Multi-pass membrane protein</topology>
    </subcellularLocation>
</comment>
<gene>
    <name evidence="7" type="ORF">PEPS_07420</name>
</gene>
<comment type="similarity">
    <text evidence="2">Belongs to the UPF0382 family.</text>
</comment>
<feature type="transmembrane region" description="Helical" evidence="6">
    <location>
        <begin position="6"/>
        <end position="23"/>
    </location>
</feature>
<keyword evidence="8" id="KW-1185">Reference proteome</keyword>
<evidence type="ECO:0000256" key="1">
    <source>
        <dbReference type="ARBA" id="ARBA00004141"/>
    </source>
</evidence>
<dbReference type="Proteomes" id="UP001354989">
    <property type="component" value="Chromosome"/>
</dbReference>
<evidence type="ECO:0000256" key="4">
    <source>
        <dbReference type="ARBA" id="ARBA00022989"/>
    </source>
</evidence>
<feature type="transmembrane region" description="Helical" evidence="6">
    <location>
        <begin position="94"/>
        <end position="117"/>
    </location>
</feature>
<dbReference type="PANTHER" id="PTHR43461">
    <property type="entry name" value="TRANSMEMBRANE PROTEIN 256"/>
    <property type="match status" value="1"/>
</dbReference>
<organism evidence="7 8">
    <name type="scientific">Persicobacter psychrovividus</name>
    <dbReference type="NCBI Taxonomy" id="387638"/>
    <lineage>
        <taxon>Bacteria</taxon>
        <taxon>Pseudomonadati</taxon>
        <taxon>Bacteroidota</taxon>
        <taxon>Cytophagia</taxon>
        <taxon>Cytophagales</taxon>
        <taxon>Persicobacteraceae</taxon>
        <taxon>Persicobacter</taxon>
    </lineage>
</organism>
<keyword evidence="4 6" id="KW-1133">Transmembrane helix</keyword>
<keyword evidence="5 6" id="KW-0472">Membrane</keyword>
<evidence type="ECO:0000313" key="7">
    <source>
        <dbReference type="EMBL" id="BDC98461.1"/>
    </source>
</evidence>
<dbReference type="EMBL" id="AP025292">
    <property type="protein sequence ID" value="BDC98461.1"/>
    <property type="molecule type" value="Genomic_DNA"/>
</dbReference>
<reference evidence="7 8" key="1">
    <citation type="submission" date="2021-12" db="EMBL/GenBank/DDBJ databases">
        <title>Genome sequencing of bacteria with rrn-lacking chromosome and rrn-plasmid.</title>
        <authorList>
            <person name="Anda M."/>
            <person name="Iwasaki W."/>
        </authorList>
    </citation>
    <scope>NUCLEOTIDE SEQUENCE [LARGE SCALE GENOMIC DNA]</scope>
    <source>
        <strain evidence="7 8">NBRC 101262</strain>
    </source>
</reference>
<accession>A0ABM7VC04</accession>
<feature type="transmembrane region" description="Helical" evidence="6">
    <location>
        <begin position="67"/>
        <end position="87"/>
    </location>
</feature>
<keyword evidence="3 6" id="KW-0812">Transmembrane</keyword>
<evidence type="ECO:0000313" key="8">
    <source>
        <dbReference type="Proteomes" id="UP001354989"/>
    </source>
</evidence>